<name>A0A4R5KLU0_9BACL</name>
<dbReference type="GO" id="GO:0005576">
    <property type="term" value="C:extracellular region"/>
    <property type="evidence" value="ECO:0007669"/>
    <property type="project" value="TreeGrafter"/>
</dbReference>
<dbReference type="GO" id="GO:0071555">
    <property type="term" value="P:cell wall organization"/>
    <property type="evidence" value="ECO:0007669"/>
    <property type="project" value="UniProtKB-UniRule"/>
</dbReference>
<dbReference type="GO" id="GO:0018104">
    <property type="term" value="P:peptidoglycan-protein cross-linking"/>
    <property type="evidence" value="ECO:0007669"/>
    <property type="project" value="TreeGrafter"/>
</dbReference>
<dbReference type="Gene3D" id="2.40.440.10">
    <property type="entry name" value="L,D-transpeptidase catalytic domain-like"/>
    <property type="match status" value="1"/>
</dbReference>
<gene>
    <name evidence="13" type="ORF">E1757_19315</name>
</gene>
<evidence type="ECO:0000256" key="2">
    <source>
        <dbReference type="ARBA" id="ARBA00005992"/>
    </source>
</evidence>
<keyword evidence="3" id="KW-0328">Glycosyltransferase</keyword>
<comment type="caution">
    <text evidence="13">The sequence shown here is derived from an EMBL/GenBank/DDBJ whole genome shotgun (WGS) entry which is preliminary data.</text>
</comment>
<dbReference type="EMBL" id="SMRT01000009">
    <property type="protein sequence ID" value="TDF95875.1"/>
    <property type="molecule type" value="Genomic_DNA"/>
</dbReference>
<keyword evidence="5" id="KW-0378">Hydrolase</keyword>
<evidence type="ECO:0000256" key="11">
    <source>
        <dbReference type="SAM" id="Phobius"/>
    </source>
</evidence>
<dbReference type="GO" id="GO:0016757">
    <property type="term" value="F:glycosyltransferase activity"/>
    <property type="evidence" value="ECO:0007669"/>
    <property type="project" value="UniProtKB-KW"/>
</dbReference>
<evidence type="ECO:0000256" key="8">
    <source>
        <dbReference type="ARBA" id="ARBA00023316"/>
    </source>
</evidence>
<evidence type="ECO:0000256" key="3">
    <source>
        <dbReference type="ARBA" id="ARBA00022676"/>
    </source>
</evidence>
<dbReference type="RefSeq" id="WP_133231081.1">
    <property type="nucleotide sequence ID" value="NZ_SMRT01000009.1"/>
</dbReference>
<dbReference type="UniPathway" id="UPA00219"/>
<evidence type="ECO:0000313" key="14">
    <source>
        <dbReference type="Proteomes" id="UP000295636"/>
    </source>
</evidence>
<keyword evidence="7 9" id="KW-0573">Peptidoglycan synthesis</keyword>
<dbReference type="GO" id="GO:0071972">
    <property type="term" value="F:peptidoglycan L,D-transpeptidase activity"/>
    <property type="evidence" value="ECO:0007669"/>
    <property type="project" value="TreeGrafter"/>
</dbReference>
<dbReference type="SUPFAM" id="SSF48452">
    <property type="entry name" value="TPR-like"/>
    <property type="match status" value="1"/>
</dbReference>
<evidence type="ECO:0000256" key="9">
    <source>
        <dbReference type="PROSITE-ProRule" id="PRU01373"/>
    </source>
</evidence>
<comment type="pathway">
    <text evidence="1 9">Cell wall biogenesis; peptidoglycan biosynthesis.</text>
</comment>
<evidence type="ECO:0000259" key="12">
    <source>
        <dbReference type="PROSITE" id="PS52029"/>
    </source>
</evidence>
<comment type="similarity">
    <text evidence="2">Belongs to the YkuD family.</text>
</comment>
<organism evidence="13 14">
    <name type="scientific">Paenibacillus piri</name>
    <dbReference type="NCBI Taxonomy" id="2547395"/>
    <lineage>
        <taxon>Bacteria</taxon>
        <taxon>Bacillati</taxon>
        <taxon>Bacillota</taxon>
        <taxon>Bacilli</taxon>
        <taxon>Bacillales</taxon>
        <taxon>Paenibacillaceae</taxon>
        <taxon>Paenibacillus</taxon>
    </lineage>
</organism>
<dbReference type="SUPFAM" id="SSF141523">
    <property type="entry name" value="L,D-transpeptidase catalytic domain-like"/>
    <property type="match status" value="1"/>
</dbReference>
<evidence type="ECO:0000256" key="6">
    <source>
        <dbReference type="ARBA" id="ARBA00022960"/>
    </source>
</evidence>
<proteinExistence type="inferred from homology"/>
<evidence type="ECO:0000256" key="10">
    <source>
        <dbReference type="SAM" id="MobiDB-lite"/>
    </source>
</evidence>
<dbReference type="GO" id="GO:0008360">
    <property type="term" value="P:regulation of cell shape"/>
    <property type="evidence" value="ECO:0007669"/>
    <property type="project" value="UniProtKB-UniRule"/>
</dbReference>
<evidence type="ECO:0000256" key="5">
    <source>
        <dbReference type="ARBA" id="ARBA00022801"/>
    </source>
</evidence>
<dbReference type="InterPro" id="IPR038063">
    <property type="entry name" value="Transpep_catalytic_dom"/>
</dbReference>
<evidence type="ECO:0000256" key="4">
    <source>
        <dbReference type="ARBA" id="ARBA00022679"/>
    </source>
</evidence>
<dbReference type="InterPro" id="IPR005490">
    <property type="entry name" value="LD_TPept_cat_dom"/>
</dbReference>
<dbReference type="PANTHER" id="PTHR30582:SF24">
    <property type="entry name" value="L,D-TRANSPEPTIDASE ERFK_SRFK-RELATED"/>
    <property type="match status" value="1"/>
</dbReference>
<keyword evidence="6 9" id="KW-0133">Cell shape</keyword>
<evidence type="ECO:0000256" key="1">
    <source>
        <dbReference type="ARBA" id="ARBA00004752"/>
    </source>
</evidence>
<feature type="domain" description="L,D-TPase catalytic" evidence="12">
    <location>
        <begin position="338"/>
        <end position="447"/>
    </location>
</feature>
<evidence type="ECO:0000313" key="13">
    <source>
        <dbReference type="EMBL" id="TDF95875.1"/>
    </source>
</evidence>
<feature type="transmembrane region" description="Helical" evidence="11">
    <location>
        <begin position="98"/>
        <end position="116"/>
    </location>
</feature>
<keyword evidence="11" id="KW-0812">Transmembrane</keyword>
<dbReference type="OrthoDB" id="9787225at2"/>
<protein>
    <submittedName>
        <fullName evidence="13">L,D-transpeptidase</fullName>
    </submittedName>
</protein>
<keyword evidence="11" id="KW-0472">Membrane</keyword>
<dbReference type="AlphaFoldDB" id="A0A4R5KLU0"/>
<sequence length="481" mass="53238">MKEKDHEDQLRQFFKYKEDSLHLKKYVREHPNNKMAWYLLGREYDAQGKRGKALYCYAQAGEVYEAFENKTIPVSQESLRALKQWEQRSRARRWLSRIRIAALTALAMAGILYLPIQRAYTPEPQPFPANAPALPPGVSEAQMEQTKVYYVAGGKNKENVGAALQEMLLKERVNSYAILAHGKPTDDGKWIHWLQPPQLLLSVEGKQDASRQQINYYDAESCACQPTDAAKANAIYGSWAGQREQELVLRSAVASFTRINGKAPVGLQELNRPYPDNVLPGVTAYMEQLYEKSKGLPPVDPTGQPVPDSQPVSAVQAGPDTGGASVASGLIKPLMEPLRIVVDKSNHRLAIVSGQMIVRSYPVGLGGDKTPEGSFEISEKVRNPNGKSNGDFGSRGMTLSDTLYAIHGTNKPSSIEKDQSLGCVRMLPDDVEELFDMVPLGTKVTIGKGLLPAEIKRGNPSFRLPLSSNETNPGKVYKWLD</sequence>
<feature type="active site" description="Nucleophile" evidence="9">
    <location>
        <position position="423"/>
    </location>
</feature>
<feature type="region of interest" description="Disordered" evidence="10">
    <location>
        <begin position="294"/>
        <end position="320"/>
    </location>
</feature>
<dbReference type="PANTHER" id="PTHR30582">
    <property type="entry name" value="L,D-TRANSPEPTIDASE"/>
    <property type="match status" value="1"/>
</dbReference>
<keyword evidence="14" id="KW-1185">Reference proteome</keyword>
<feature type="active site" description="Proton donor/acceptor" evidence="9">
    <location>
        <position position="407"/>
    </location>
</feature>
<dbReference type="PROSITE" id="PS52029">
    <property type="entry name" value="LD_TPASE"/>
    <property type="match status" value="1"/>
</dbReference>
<dbReference type="InterPro" id="IPR050979">
    <property type="entry name" value="LD-transpeptidase"/>
</dbReference>
<keyword evidence="4" id="KW-0808">Transferase</keyword>
<dbReference type="Gene3D" id="1.25.40.10">
    <property type="entry name" value="Tetratricopeptide repeat domain"/>
    <property type="match status" value="1"/>
</dbReference>
<dbReference type="Proteomes" id="UP000295636">
    <property type="component" value="Unassembled WGS sequence"/>
</dbReference>
<accession>A0A4R5KLU0</accession>
<dbReference type="InterPro" id="IPR011990">
    <property type="entry name" value="TPR-like_helical_dom_sf"/>
</dbReference>
<dbReference type="Pfam" id="PF03734">
    <property type="entry name" value="YkuD"/>
    <property type="match status" value="1"/>
</dbReference>
<keyword evidence="11" id="KW-1133">Transmembrane helix</keyword>
<dbReference type="CDD" id="cd16913">
    <property type="entry name" value="YkuD_like"/>
    <property type="match status" value="1"/>
</dbReference>
<reference evidence="13 14" key="1">
    <citation type="submission" date="2019-03" db="EMBL/GenBank/DDBJ databases">
        <title>This is whole genome sequence of Paenibacillus sp MS74 strain.</title>
        <authorList>
            <person name="Trinh H.N."/>
        </authorList>
    </citation>
    <scope>NUCLEOTIDE SEQUENCE [LARGE SCALE GENOMIC DNA]</scope>
    <source>
        <strain evidence="13 14">MS74</strain>
    </source>
</reference>
<evidence type="ECO:0000256" key="7">
    <source>
        <dbReference type="ARBA" id="ARBA00022984"/>
    </source>
</evidence>
<keyword evidence="8 9" id="KW-0961">Cell wall biogenesis/degradation</keyword>